<dbReference type="OrthoDB" id="1343591at2"/>
<organism evidence="1 2">
    <name type="scientific">Capnocytophaga canis</name>
    <dbReference type="NCBI Taxonomy" id="1848903"/>
    <lineage>
        <taxon>Bacteria</taxon>
        <taxon>Pseudomonadati</taxon>
        <taxon>Bacteroidota</taxon>
        <taxon>Flavobacteriia</taxon>
        <taxon>Flavobacteriales</taxon>
        <taxon>Flavobacteriaceae</taxon>
        <taxon>Capnocytophaga</taxon>
    </lineage>
</organism>
<dbReference type="AlphaFoldDB" id="A0A0B7IJZ4"/>
<evidence type="ECO:0000313" key="2">
    <source>
        <dbReference type="Proteomes" id="UP000038200"/>
    </source>
</evidence>
<evidence type="ECO:0000313" key="1">
    <source>
        <dbReference type="EMBL" id="CEN50293.1"/>
    </source>
</evidence>
<sequence length="164" mass="19009">MKKSKLYIFLVLIGFVACKKDSSLEEKKKRCSLPPVTFELIIQENENLPTYFSEVYNNVGKDISIFLLKDSLLVKDIVDVALYKGNIAVFASDYSTKKYVYTEKEVRFLIKQAERVDTLKIKGARVQKKCGFLGRLDEIYFNDVKLDFHEQRSYIVAFPKKDAI</sequence>
<evidence type="ECO:0008006" key="3">
    <source>
        <dbReference type="Google" id="ProtNLM"/>
    </source>
</evidence>
<gene>
    <name evidence="1" type="ORF">CCAND93_110019</name>
</gene>
<dbReference type="RefSeq" id="WP_042005402.1">
    <property type="nucleotide sequence ID" value="NZ_BOQK01000011.1"/>
</dbReference>
<protein>
    <recommendedName>
        <fullName evidence="3">Lipoprotein</fullName>
    </recommendedName>
</protein>
<name>A0A0B7IJZ4_9FLAO</name>
<proteinExistence type="predicted"/>
<dbReference type="Proteomes" id="UP000038200">
    <property type="component" value="Unassembled WGS sequence"/>
</dbReference>
<accession>A0A0B7IJZ4</accession>
<reference evidence="1 2" key="1">
    <citation type="submission" date="2015-01" db="EMBL/GenBank/DDBJ databases">
        <authorList>
            <person name="Xiang T."/>
            <person name="Song Y."/>
            <person name="Huang L."/>
            <person name="Wang B."/>
            <person name="Wu P."/>
        </authorList>
    </citation>
    <scope>NUCLEOTIDE SEQUENCE [LARGE SCALE GENOMIC DNA]</scope>
    <source>
        <strain evidence="1 2">CcD93</strain>
    </source>
</reference>
<dbReference type="PROSITE" id="PS51257">
    <property type="entry name" value="PROKAR_LIPOPROTEIN"/>
    <property type="match status" value="1"/>
</dbReference>
<dbReference type="EMBL" id="CDOL01000013">
    <property type="protein sequence ID" value="CEN50293.1"/>
    <property type="molecule type" value="Genomic_DNA"/>
</dbReference>